<accession>A0A5D4XDE5</accession>
<evidence type="ECO:0000256" key="4">
    <source>
        <dbReference type="ARBA" id="ARBA00023136"/>
    </source>
</evidence>
<dbReference type="OrthoDB" id="4321663at2"/>
<dbReference type="EMBL" id="VTFT01000005">
    <property type="protein sequence ID" value="TYT22567.1"/>
    <property type="molecule type" value="Genomic_DNA"/>
</dbReference>
<keyword evidence="3" id="KW-0446">Lipid-binding</keyword>
<dbReference type="Pfam" id="PF05719">
    <property type="entry name" value="GPP34"/>
    <property type="match status" value="1"/>
</dbReference>
<sequence length="226" mass="23734">MDLTAPTLAEDLLLVLFQPDSGAIAGENTLHYVLAGAVLAELTFNESVATTTTRAGSAIVEAEGTAPSDEILRSAWDYAADTPRVVQAMLVAIGPALRQPLLERLIARGDIREENGKVLGMLKTTTLKDGESGRRSGLIGEVRNVLVDGVGPTPRVAALAALIWGSGTLHQLDPEIPWSPAVITRAQELERGNWSAEGATQAVARATAEMIGIIAASVPPQNKELG</sequence>
<dbReference type="Gene3D" id="1.10.3630.10">
    <property type="entry name" value="yeast vps74-n-term truncation variant domain like"/>
    <property type="match status" value="1"/>
</dbReference>
<keyword evidence="4" id="KW-0472">Membrane</keyword>
<protein>
    <submittedName>
        <fullName evidence="5">GPP34 family phosphoprotein</fullName>
    </submittedName>
</protein>
<reference evidence="5 6" key="1">
    <citation type="submission" date="2019-08" db="EMBL/GenBank/DDBJ databases">
        <title>Luteimonas viscosus sp. nov., isolated from soil of a sunflower field.</title>
        <authorList>
            <person name="Jianli Z."/>
            <person name="Ying Z."/>
        </authorList>
    </citation>
    <scope>NUCLEOTIDE SEQUENCE [LARGE SCALE GENOMIC DNA]</scope>
    <source>
        <strain evidence="5 6">XBU10</strain>
    </source>
</reference>
<name>A0A5D4XDE5_9GAMM</name>
<evidence type="ECO:0000256" key="1">
    <source>
        <dbReference type="ARBA" id="ARBA00004255"/>
    </source>
</evidence>
<dbReference type="InterPro" id="IPR008628">
    <property type="entry name" value="GPP34-like"/>
</dbReference>
<dbReference type="GO" id="GO:0070273">
    <property type="term" value="F:phosphatidylinositol-4-phosphate binding"/>
    <property type="evidence" value="ECO:0007669"/>
    <property type="project" value="InterPro"/>
</dbReference>
<evidence type="ECO:0000313" key="5">
    <source>
        <dbReference type="EMBL" id="TYT22567.1"/>
    </source>
</evidence>
<dbReference type="GO" id="GO:0012505">
    <property type="term" value="C:endomembrane system"/>
    <property type="evidence" value="ECO:0007669"/>
    <property type="project" value="UniProtKB-ARBA"/>
</dbReference>
<evidence type="ECO:0000256" key="3">
    <source>
        <dbReference type="ARBA" id="ARBA00023121"/>
    </source>
</evidence>
<comment type="caution">
    <text evidence="5">The sequence shown here is derived from an EMBL/GenBank/DDBJ whole genome shotgun (WGS) entry which is preliminary data.</text>
</comment>
<comment type="subcellular location">
    <subcellularLocation>
        <location evidence="1">Golgi apparatus membrane</location>
        <topology evidence="1">Peripheral membrane protein</topology>
        <orientation evidence="1">Cytoplasmic side</orientation>
    </subcellularLocation>
</comment>
<dbReference type="GO" id="GO:0005737">
    <property type="term" value="C:cytoplasm"/>
    <property type="evidence" value="ECO:0007669"/>
    <property type="project" value="UniProtKB-ARBA"/>
</dbReference>
<evidence type="ECO:0000256" key="2">
    <source>
        <dbReference type="ARBA" id="ARBA00023034"/>
    </source>
</evidence>
<gene>
    <name evidence="5" type="ORF">FZO89_18380</name>
</gene>
<keyword evidence="2" id="KW-0333">Golgi apparatus</keyword>
<evidence type="ECO:0000313" key="6">
    <source>
        <dbReference type="Proteomes" id="UP000324973"/>
    </source>
</evidence>
<dbReference type="InterPro" id="IPR038261">
    <property type="entry name" value="GPP34-like_sf"/>
</dbReference>
<keyword evidence="6" id="KW-1185">Reference proteome</keyword>
<dbReference type="Proteomes" id="UP000324973">
    <property type="component" value="Unassembled WGS sequence"/>
</dbReference>
<organism evidence="5 6">
    <name type="scientific">Luteimonas viscosa</name>
    <dbReference type="NCBI Taxonomy" id="1132694"/>
    <lineage>
        <taxon>Bacteria</taxon>
        <taxon>Pseudomonadati</taxon>
        <taxon>Pseudomonadota</taxon>
        <taxon>Gammaproteobacteria</taxon>
        <taxon>Lysobacterales</taxon>
        <taxon>Lysobacteraceae</taxon>
        <taxon>Luteimonas</taxon>
    </lineage>
</organism>
<proteinExistence type="predicted"/>
<dbReference type="AlphaFoldDB" id="A0A5D4XDE5"/>